<dbReference type="PROSITE" id="PS51881">
    <property type="entry name" value="OCT"/>
    <property type="match status" value="1"/>
</dbReference>
<dbReference type="PANTHER" id="PTHR11702">
    <property type="entry name" value="DEVELOPMENTALLY REGULATED GTP-BINDING PROTEIN-RELATED"/>
    <property type="match status" value="1"/>
</dbReference>
<dbReference type="GO" id="GO:0000287">
    <property type="term" value="F:magnesium ion binding"/>
    <property type="evidence" value="ECO:0007669"/>
    <property type="project" value="InterPro"/>
</dbReference>
<dbReference type="GO" id="GO:0042254">
    <property type="term" value="P:ribosome biogenesis"/>
    <property type="evidence" value="ECO:0007669"/>
    <property type="project" value="UniProtKB-UniRule"/>
</dbReference>
<keyword evidence="14" id="KW-1185">Reference proteome</keyword>
<keyword evidence="7 9" id="KW-0460">Magnesium</keyword>
<sequence>MFVDKAKINLKAGKGGDGAVAFRREIYVPAGGPSGGDGGKGGDIIFEVDEGMRTLMDFRYKKHYVASNGEDGKKKNMYGKDGEDLVLKVPPGTIVREEKTGLLIADLVKGGDKKIVAKGGKGGKGNVHFKSSTRQAPGFAIAGEYGDEITVVLELKLIADVGLIGFPNVGKSTILSVVTSANPKIGNYHFTTITPNLGVVKTKYGDSFVLADIPGLIEGAHEGTGLGHEFLRHVERTKLLIHVIDVAALEDRDPMEDFNKINEELKLYSPQLSKKPQIVAANKVDIPQGEENFKSFKEQLKNTGVEVFPISAATNRGLEELFTYVSKKLKEAEETYREEEINEEEKIYKYEKEDKFQFTVGKEDGIFIIEGKFVERLIHSTNFDSMESLSYFQKVLRKRGVIDELKTLGIKDGDTVKIDDVEFEYYD</sequence>
<evidence type="ECO:0000259" key="10">
    <source>
        <dbReference type="PROSITE" id="PS51710"/>
    </source>
</evidence>
<comment type="subunit">
    <text evidence="9">Monomer.</text>
</comment>
<feature type="domain" description="OCT" evidence="11">
    <location>
        <begin position="348"/>
        <end position="427"/>
    </location>
</feature>
<organism evidence="13 14">
    <name type="scientific">Natronincola ferrireducens</name>
    <dbReference type="NCBI Taxonomy" id="393762"/>
    <lineage>
        <taxon>Bacteria</taxon>
        <taxon>Bacillati</taxon>
        <taxon>Bacillota</taxon>
        <taxon>Clostridia</taxon>
        <taxon>Peptostreptococcales</taxon>
        <taxon>Natronincolaceae</taxon>
        <taxon>Natronincola</taxon>
    </lineage>
</organism>
<dbReference type="Gene3D" id="3.40.50.300">
    <property type="entry name" value="P-loop containing nucleotide triphosphate hydrolases"/>
    <property type="match status" value="1"/>
</dbReference>
<dbReference type="NCBIfam" id="NF008956">
    <property type="entry name" value="PRK12299.1"/>
    <property type="match status" value="1"/>
</dbReference>
<dbReference type="Proteomes" id="UP000198718">
    <property type="component" value="Unassembled WGS sequence"/>
</dbReference>
<dbReference type="InterPro" id="IPR006169">
    <property type="entry name" value="GTP1_OBG_dom"/>
</dbReference>
<evidence type="ECO:0000313" key="14">
    <source>
        <dbReference type="Proteomes" id="UP000198718"/>
    </source>
</evidence>
<keyword evidence="8 9" id="KW-0342">GTP-binding</keyword>
<dbReference type="FunFam" id="2.70.210.12:FF:000001">
    <property type="entry name" value="GTPase Obg"/>
    <property type="match status" value="1"/>
</dbReference>
<dbReference type="NCBIfam" id="NF008954">
    <property type="entry name" value="PRK12296.1"/>
    <property type="match status" value="1"/>
</dbReference>
<dbReference type="STRING" id="393762.SAMN05660472_01615"/>
<keyword evidence="3 9" id="KW-0963">Cytoplasm</keyword>
<dbReference type="OrthoDB" id="9807318at2"/>
<dbReference type="EMBL" id="FNFP01000002">
    <property type="protein sequence ID" value="SDK57593.1"/>
    <property type="molecule type" value="Genomic_DNA"/>
</dbReference>
<dbReference type="SUPFAM" id="SSF82051">
    <property type="entry name" value="Obg GTP-binding protein N-terminal domain"/>
    <property type="match status" value="1"/>
</dbReference>
<dbReference type="RefSeq" id="WP_090553155.1">
    <property type="nucleotide sequence ID" value="NZ_FNFP01000002.1"/>
</dbReference>
<keyword evidence="6 9" id="KW-0378">Hydrolase</keyword>
<dbReference type="InterPro" id="IPR005225">
    <property type="entry name" value="Small_GTP-bd"/>
</dbReference>
<comment type="similarity">
    <text evidence="2 9">Belongs to the TRAFAC class OBG-HflX-like GTPase superfamily. OBG GTPase family.</text>
</comment>
<dbReference type="CDD" id="cd01898">
    <property type="entry name" value="Obg"/>
    <property type="match status" value="1"/>
</dbReference>
<dbReference type="InterPro" id="IPR014100">
    <property type="entry name" value="GTP-bd_Obg/CgtA"/>
</dbReference>
<feature type="binding site" evidence="9">
    <location>
        <begin position="212"/>
        <end position="215"/>
    </location>
    <ligand>
        <name>GTP</name>
        <dbReference type="ChEBI" id="CHEBI:37565"/>
    </ligand>
</feature>
<dbReference type="NCBIfam" id="NF008955">
    <property type="entry name" value="PRK12297.1"/>
    <property type="match status" value="1"/>
</dbReference>
<comment type="subcellular location">
    <subcellularLocation>
        <location evidence="9">Cytoplasm</location>
    </subcellularLocation>
</comment>
<evidence type="ECO:0000259" key="12">
    <source>
        <dbReference type="PROSITE" id="PS51883"/>
    </source>
</evidence>
<dbReference type="GO" id="GO:0005525">
    <property type="term" value="F:GTP binding"/>
    <property type="evidence" value="ECO:0007669"/>
    <property type="project" value="UniProtKB-UniRule"/>
</dbReference>
<evidence type="ECO:0000256" key="6">
    <source>
        <dbReference type="ARBA" id="ARBA00022801"/>
    </source>
</evidence>
<dbReference type="SUPFAM" id="SSF52540">
    <property type="entry name" value="P-loop containing nucleoside triphosphate hydrolases"/>
    <property type="match status" value="1"/>
</dbReference>
<dbReference type="Gene3D" id="2.70.210.12">
    <property type="entry name" value="GTP1/OBG domain"/>
    <property type="match status" value="1"/>
</dbReference>
<evidence type="ECO:0000256" key="2">
    <source>
        <dbReference type="ARBA" id="ARBA00007699"/>
    </source>
</evidence>
<feature type="domain" description="OBG-type G" evidence="10">
    <location>
        <begin position="159"/>
        <end position="330"/>
    </location>
</feature>
<dbReference type="SUPFAM" id="SSF102741">
    <property type="entry name" value="Obg GTP-binding protein C-terminal domain"/>
    <property type="match status" value="1"/>
</dbReference>
<dbReference type="PRINTS" id="PR00326">
    <property type="entry name" value="GTP1OBG"/>
</dbReference>
<proteinExistence type="inferred from homology"/>
<dbReference type="EC" id="3.6.5.-" evidence="9"/>
<dbReference type="PANTHER" id="PTHR11702:SF31">
    <property type="entry name" value="MITOCHONDRIAL RIBOSOME-ASSOCIATED GTPASE 2"/>
    <property type="match status" value="1"/>
</dbReference>
<dbReference type="PROSITE" id="PS51883">
    <property type="entry name" value="OBG"/>
    <property type="match status" value="1"/>
</dbReference>
<dbReference type="AlphaFoldDB" id="A0A1G9D1A1"/>
<dbReference type="Pfam" id="PF01018">
    <property type="entry name" value="GTP1_OBG"/>
    <property type="match status" value="1"/>
</dbReference>
<evidence type="ECO:0000256" key="1">
    <source>
        <dbReference type="ARBA" id="ARBA00001946"/>
    </source>
</evidence>
<evidence type="ECO:0000256" key="4">
    <source>
        <dbReference type="ARBA" id="ARBA00022723"/>
    </source>
</evidence>
<evidence type="ECO:0000259" key="11">
    <source>
        <dbReference type="PROSITE" id="PS51881"/>
    </source>
</evidence>
<feature type="binding site" evidence="9">
    <location>
        <begin position="311"/>
        <end position="313"/>
    </location>
    <ligand>
        <name>GTP</name>
        <dbReference type="ChEBI" id="CHEBI:37565"/>
    </ligand>
</feature>
<dbReference type="InterPro" id="IPR036726">
    <property type="entry name" value="GTP1_OBG_dom_sf"/>
</dbReference>
<evidence type="ECO:0000313" key="13">
    <source>
        <dbReference type="EMBL" id="SDK57593.1"/>
    </source>
</evidence>
<gene>
    <name evidence="9" type="primary">obg</name>
    <name evidence="13" type="ORF">SAMN05660472_01615</name>
</gene>
<dbReference type="InterPro" id="IPR031167">
    <property type="entry name" value="G_OBG"/>
</dbReference>
<feature type="domain" description="Obg" evidence="12">
    <location>
        <begin position="1"/>
        <end position="158"/>
    </location>
</feature>
<accession>A0A1G9D1A1</accession>
<dbReference type="InterPro" id="IPR006073">
    <property type="entry name" value="GTP-bd"/>
</dbReference>
<dbReference type="PIRSF" id="PIRSF002401">
    <property type="entry name" value="GTP_bd_Obg/CgtA"/>
    <property type="match status" value="1"/>
</dbReference>
<evidence type="ECO:0000256" key="8">
    <source>
        <dbReference type="ARBA" id="ARBA00023134"/>
    </source>
</evidence>
<dbReference type="InterPro" id="IPR015349">
    <property type="entry name" value="OCT_dom"/>
</dbReference>
<feature type="binding site" evidence="9">
    <location>
        <begin position="282"/>
        <end position="285"/>
    </location>
    <ligand>
        <name>GTP</name>
        <dbReference type="ChEBI" id="CHEBI:37565"/>
    </ligand>
</feature>
<dbReference type="PROSITE" id="PS51710">
    <property type="entry name" value="G_OBG"/>
    <property type="match status" value="1"/>
</dbReference>
<reference evidence="13 14" key="1">
    <citation type="submission" date="2016-10" db="EMBL/GenBank/DDBJ databases">
        <authorList>
            <person name="de Groot N.N."/>
        </authorList>
    </citation>
    <scope>NUCLEOTIDE SEQUENCE [LARGE SCALE GENOMIC DNA]</scope>
    <source>
        <strain evidence="13 14">DSM 18346</strain>
    </source>
</reference>
<evidence type="ECO:0000256" key="5">
    <source>
        <dbReference type="ARBA" id="ARBA00022741"/>
    </source>
</evidence>
<name>A0A1G9D1A1_9FIRM</name>
<dbReference type="Pfam" id="PF01926">
    <property type="entry name" value="MMR_HSR1"/>
    <property type="match status" value="1"/>
</dbReference>
<feature type="binding site" evidence="9">
    <location>
        <begin position="165"/>
        <end position="172"/>
    </location>
    <ligand>
        <name>GTP</name>
        <dbReference type="ChEBI" id="CHEBI:37565"/>
    </ligand>
</feature>
<dbReference type="InterPro" id="IPR045086">
    <property type="entry name" value="OBG_GTPase"/>
</dbReference>
<dbReference type="InterPro" id="IPR036346">
    <property type="entry name" value="GTP-bd_prot_GTP1/OBG_C_sf"/>
</dbReference>
<keyword evidence="5 9" id="KW-0547">Nucleotide-binding</keyword>
<keyword evidence="4 9" id="KW-0479">Metal-binding</keyword>
<evidence type="ECO:0000256" key="7">
    <source>
        <dbReference type="ARBA" id="ARBA00022842"/>
    </source>
</evidence>
<feature type="binding site" evidence="9">
    <location>
        <begin position="190"/>
        <end position="194"/>
    </location>
    <ligand>
        <name>GTP</name>
        <dbReference type="ChEBI" id="CHEBI:37565"/>
    </ligand>
</feature>
<protein>
    <recommendedName>
        <fullName evidence="9">GTPase Obg</fullName>
        <ecNumber evidence="9">3.6.5.-</ecNumber>
    </recommendedName>
    <alternativeName>
        <fullName evidence="9">GTP-binding protein Obg</fullName>
    </alternativeName>
</protein>
<evidence type="ECO:0000256" key="3">
    <source>
        <dbReference type="ARBA" id="ARBA00022490"/>
    </source>
</evidence>
<dbReference type="GO" id="GO:0003924">
    <property type="term" value="F:GTPase activity"/>
    <property type="evidence" value="ECO:0007669"/>
    <property type="project" value="UniProtKB-UniRule"/>
</dbReference>
<dbReference type="NCBIfam" id="TIGR03595">
    <property type="entry name" value="Obg_CgtA_exten"/>
    <property type="match status" value="1"/>
</dbReference>
<dbReference type="HAMAP" id="MF_01454">
    <property type="entry name" value="GTPase_Obg"/>
    <property type="match status" value="1"/>
</dbReference>
<dbReference type="InterPro" id="IPR027417">
    <property type="entry name" value="P-loop_NTPase"/>
</dbReference>
<feature type="binding site" evidence="9">
    <location>
        <position position="192"/>
    </location>
    <ligand>
        <name>Mg(2+)</name>
        <dbReference type="ChEBI" id="CHEBI:18420"/>
    </ligand>
</feature>
<dbReference type="GO" id="GO:0005737">
    <property type="term" value="C:cytoplasm"/>
    <property type="evidence" value="ECO:0007669"/>
    <property type="project" value="UniProtKB-SubCell"/>
</dbReference>
<dbReference type="Pfam" id="PF09269">
    <property type="entry name" value="DUF1967"/>
    <property type="match status" value="1"/>
</dbReference>
<dbReference type="NCBIfam" id="TIGR02729">
    <property type="entry name" value="Obg_CgtA"/>
    <property type="match status" value="1"/>
</dbReference>
<feature type="binding site" evidence="9">
    <location>
        <position position="172"/>
    </location>
    <ligand>
        <name>Mg(2+)</name>
        <dbReference type="ChEBI" id="CHEBI:18420"/>
    </ligand>
</feature>
<dbReference type="PROSITE" id="PS00905">
    <property type="entry name" value="GTP1_OBG"/>
    <property type="match status" value="1"/>
</dbReference>
<dbReference type="Gene3D" id="3.30.300.350">
    <property type="entry name" value="GTP-binding protein OBG, C-terminal domain"/>
    <property type="match status" value="1"/>
</dbReference>
<comment type="cofactor">
    <cofactor evidence="1 9">
        <name>Mg(2+)</name>
        <dbReference type="ChEBI" id="CHEBI:18420"/>
    </cofactor>
</comment>
<dbReference type="NCBIfam" id="TIGR00231">
    <property type="entry name" value="small_GTP"/>
    <property type="match status" value="1"/>
</dbReference>
<evidence type="ECO:0000256" key="9">
    <source>
        <dbReference type="HAMAP-Rule" id="MF_01454"/>
    </source>
</evidence>
<dbReference type="InterPro" id="IPR006074">
    <property type="entry name" value="GTP1-OBG_CS"/>
</dbReference>
<comment type="function">
    <text evidence="9">An essential GTPase which binds GTP, GDP and possibly (p)ppGpp with moderate affinity, with high nucleotide exchange rates and a fairly low GTP hydrolysis rate. Plays a role in control of the cell cycle, stress response, ribosome biogenesis and in those bacteria that undergo differentiation, in morphogenesis control.</text>
</comment>